<evidence type="ECO:0000256" key="1">
    <source>
        <dbReference type="ARBA" id="ARBA00004651"/>
    </source>
</evidence>
<keyword evidence="8" id="KW-1185">Reference proteome</keyword>
<sequence length="206" mass="21162">MDTILFFKAALIGLSVAAPVGPIGLLCIQRTLAQGRRVGFVSGLGAAAADACYGAVGAFGVSALTAWFVALRSPLALAGGLFLGWMGWRMLRSRGGGGEAAVARPARSGWAAFASVLALTLANPMTIVSFTAIFASLGARGAGAASPGLMVAGVFVGSAAWWLGLSMGVAAVRTRIDARGMRRVDQFAGVVLLAFALYQLRRWWAG</sequence>
<dbReference type="PANTHER" id="PTHR30086">
    <property type="entry name" value="ARGININE EXPORTER PROTEIN ARGO"/>
    <property type="match status" value="1"/>
</dbReference>
<keyword evidence="4 6" id="KW-1133">Transmembrane helix</keyword>
<dbReference type="OrthoDB" id="5638726at2"/>
<keyword evidence="3 6" id="KW-0812">Transmembrane</keyword>
<dbReference type="InterPro" id="IPR001123">
    <property type="entry name" value="LeuE-type"/>
</dbReference>
<dbReference type="GO" id="GO:0005886">
    <property type="term" value="C:plasma membrane"/>
    <property type="evidence" value="ECO:0007669"/>
    <property type="project" value="UniProtKB-SubCell"/>
</dbReference>
<accession>A0A1P8JYR9</accession>
<evidence type="ECO:0000256" key="3">
    <source>
        <dbReference type="ARBA" id="ARBA00022692"/>
    </source>
</evidence>
<feature type="transmembrane region" description="Helical" evidence="6">
    <location>
        <begin position="6"/>
        <end position="28"/>
    </location>
</feature>
<feature type="transmembrane region" description="Helical" evidence="6">
    <location>
        <begin position="149"/>
        <end position="172"/>
    </location>
</feature>
<reference evidence="7 8" key="1">
    <citation type="submission" date="2017-01" db="EMBL/GenBank/DDBJ databases">
        <authorList>
            <person name="Mah S.A."/>
            <person name="Swanson W.J."/>
            <person name="Moy G.W."/>
            <person name="Vacquier V.D."/>
        </authorList>
    </citation>
    <scope>NUCLEOTIDE SEQUENCE [LARGE SCALE GENOMIC DNA]</scope>
    <source>
        <strain evidence="7 8">DCY110</strain>
    </source>
</reference>
<dbReference type="EMBL" id="CP019236">
    <property type="protein sequence ID" value="APW38894.1"/>
    <property type="molecule type" value="Genomic_DNA"/>
</dbReference>
<feature type="transmembrane region" description="Helical" evidence="6">
    <location>
        <begin position="67"/>
        <end position="88"/>
    </location>
</feature>
<evidence type="ECO:0000256" key="5">
    <source>
        <dbReference type="ARBA" id="ARBA00023136"/>
    </source>
</evidence>
<name>A0A1P8JYR9_9BURK</name>
<organism evidence="7 8">
    <name type="scientific">Rhodoferax koreensis</name>
    <dbReference type="NCBI Taxonomy" id="1842727"/>
    <lineage>
        <taxon>Bacteria</taxon>
        <taxon>Pseudomonadati</taxon>
        <taxon>Pseudomonadota</taxon>
        <taxon>Betaproteobacteria</taxon>
        <taxon>Burkholderiales</taxon>
        <taxon>Comamonadaceae</taxon>
        <taxon>Rhodoferax</taxon>
    </lineage>
</organism>
<protein>
    <submittedName>
        <fullName evidence="7">Lysine transporter LysE</fullName>
    </submittedName>
</protein>
<evidence type="ECO:0000256" key="4">
    <source>
        <dbReference type="ARBA" id="ARBA00022989"/>
    </source>
</evidence>
<feature type="transmembrane region" description="Helical" evidence="6">
    <location>
        <begin position="40"/>
        <end position="61"/>
    </location>
</feature>
<dbReference type="RefSeq" id="WP_076200859.1">
    <property type="nucleotide sequence ID" value="NZ_CP019236.1"/>
</dbReference>
<dbReference type="PANTHER" id="PTHR30086:SF20">
    <property type="entry name" value="ARGININE EXPORTER PROTEIN ARGO-RELATED"/>
    <property type="match status" value="1"/>
</dbReference>
<feature type="transmembrane region" description="Helical" evidence="6">
    <location>
        <begin position="109"/>
        <end position="137"/>
    </location>
</feature>
<dbReference type="KEGG" id="rhy:RD110_18150"/>
<comment type="subcellular location">
    <subcellularLocation>
        <location evidence="1">Cell membrane</location>
        <topology evidence="1">Multi-pass membrane protein</topology>
    </subcellularLocation>
</comment>
<evidence type="ECO:0000313" key="8">
    <source>
        <dbReference type="Proteomes" id="UP000186609"/>
    </source>
</evidence>
<proteinExistence type="predicted"/>
<evidence type="ECO:0000256" key="2">
    <source>
        <dbReference type="ARBA" id="ARBA00022475"/>
    </source>
</evidence>
<keyword evidence="2" id="KW-1003">Cell membrane</keyword>
<dbReference type="Proteomes" id="UP000186609">
    <property type="component" value="Chromosome"/>
</dbReference>
<dbReference type="GO" id="GO:0015171">
    <property type="term" value="F:amino acid transmembrane transporter activity"/>
    <property type="evidence" value="ECO:0007669"/>
    <property type="project" value="TreeGrafter"/>
</dbReference>
<gene>
    <name evidence="7" type="ORF">RD110_18150</name>
</gene>
<dbReference type="AlphaFoldDB" id="A0A1P8JYR9"/>
<dbReference type="Pfam" id="PF01810">
    <property type="entry name" value="LysE"/>
    <property type="match status" value="1"/>
</dbReference>
<evidence type="ECO:0000313" key="7">
    <source>
        <dbReference type="EMBL" id="APW38894.1"/>
    </source>
</evidence>
<keyword evidence="5 6" id="KW-0472">Membrane</keyword>
<evidence type="ECO:0000256" key="6">
    <source>
        <dbReference type="SAM" id="Phobius"/>
    </source>
</evidence>